<comment type="caution">
    <text evidence="1">The sequence shown here is derived from an EMBL/GenBank/DDBJ whole genome shotgun (WGS) entry which is preliminary data.</text>
</comment>
<dbReference type="Proteomes" id="UP001140096">
    <property type="component" value="Unassembled WGS sequence"/>
</dbReference>
<dbReference type="EC" id="1.14.11.27" evidence="1"/>
<proteinExistence type="predicted"/>
<protein>
    <submittedName>
        <fullName evidence="1">Mitochondrial fission protein</fullName>
        <ecNumber evidence="1">1.14.11.27</ecNumber>
    </submittedName>
</protein>
<dbReference type="EMBL" id="JANBUP010001188">
    <property type="protein sequence ID" value="KAJ2807553.1"/>
    <property type="molecule type" value="Genomic_DNA"/>
</dbReference>
<gene>
    <name evidence="1" type="primary">MDV1</name>
    <name evidence="1" type="ORF">H4S07_003568</name>
</gene>
<keyword evidence="1" id="KW-0560">Oxidoreductase</keyword>
<evidence type="ECO:0000313" key="2">
    <source>
        <dbReference type="Proteomes" id="UP001140096"/>
    </source>
</evidence>
<accession>A0ACC1LF91</accession>
<organism evidence="1 2">
    <name type="scientific">Coemansia furcata</name>
    <dbReference type="NCBI Taxonomy" id="417177"/>
    <lineage>
        <taxon>Eukaryota</taxon>
        <taxon>Fungi</taxon>
        <taxon>Fungi incertae sedis</taxon>
        <taxon>Zoopagomycota</taxon>
        <taxon>Kickxellomycotina</taxon>
        <taxon>Kickxellomycetes</taxon>
        <taxon>Kickxellales</taxon>
        <taxon>Kickxellaceae</taxon>
        <taxon>Coemansia</taxon>
    </lineage>
</organism>
<name>A0ACC1LF91_9FUNG</name>
<keyword evidence="2" id="KW-1185">Reference proteome</keyword>
<sequence length="543" mass="58822">MRGLGLDAESSSYEHASQGFLVGLINRVLFRNGGALSRVLRGNTRLLGDKKPGKRPTPLPLNSAPAIGTAPSLLSGFNSFLDHEHKPADDVSGLAQSAEEFDAMLRNTPASVVAEVLMERREEYNEYLRKLEAERKAVVRRLNEVDERILAAAGERADIERRIAGMEADCSGSEVAPACDQAQATVEDVSDDDVEQDDVPRLRRLEQVFQGHYSAITALDYDAVAGLIASGSVDTQVRVWDDSGACRYVINGHGDVVRGVQFYERFLLTAANDRRIRMWDLSLMDSVQPRDGSGTTPPVTPTICRRVPPVELCCETTFTGHGDAVTCFQALGGTLVSGSADRTIREWDVATGALRQTIDLTWACKGASARGPVSLARGTDAGDGGFVGALQFYECALATGTSDGAVRLWDLRTGQAHRTMVGHAQAVTSLQFDDRAIVTGSLDGTAQLWDLRTGRVLQRLVFAAPVTSIQLKRRGAYAAECWIASDTTLTHYRADAMQRVAYAADYGLTGQRQQPSAVVSRIRCLGDTLISGDCDGIVKLWNI</sequence>
<evidence type="ECO:0000313" key="1">
    <source>
        <dbReference type="EMBL" id="KAJ2807553.1"/>
    </source>
</evidence>
<reference evidence="1" key="1">
    <citation type="submission" date="2022-07" db="EMBL/GenBank/DDBJ databases">
        <title>Phylogenomic reconstructions and comparative analyses of Kickxellomycotina fungi.</title>
        <authorList>
            <person name="Reynolds N.K."/>
            <person name="Stajich J.E."/>
            <person name="Barry K."/>
            <person name="Grigoriev I.V."/>
            <person name="Crous P."/>
            <person name="Smith M.E."/>
        </authorList>
    </citation>
    <scope>NUCLEOTIDE SEQUENCE</scope>
    <source>
        <strain evidence="1">CBS 102833</strain>
    </source>
</reference>